<dbReference type="EMBL" id="JANPWB010000011">
    <property type="protein sequence ID" value="KAJ1122627.1"/>
    <property type="molecule type" value="Genomic_DNA"/>
</dbReference>
<name>A0AAV7P5U1_PLEWA</name>
<evidence type="ECO:0008006" key="3">
    <source>
        <dbReference type="Google" id="ProtNLM"/>
    </source>
</evidence>
<evidence type="ECO:0000313" key="2">
    <source>
        <dbReference type="Proteomes" id="UP001066276"/>
    </source>
</evidence>
<dbReference type="AlphaFoldDB" id="A0AAV7P5U1"/>
<keyword evidence="2" id="KW-1185">Reference proteome</keyword>
<evidence type="ECO:0000313" key="1">
    <source>
        <dbReference type="EMBL" id="KAJ1122627.1"/>
    </source>
</evidence>
<accession>A0AAV7P5U1</accession>
<organism evidence="1 2">
    <name type="scientific">Pleurodeles waltl</name>
    <name type="common">Iberian ribbed newt</name>
    <dbReference type="NCBI Taxonomy" id="8319"/>
    <lineage>
        <taxon>Eukaryota</taxon>
        <taxon>Metazoa</taxon>
        <taxon>Chordata</taxon>
        <taxon>Craniata</taxon>
        <taxon>Vertebrata</taxon>
        <taxon>Euteleostomi</taxon>
        <taxon>Amphibia</taxon>
        <taxon>Batrachia</taxon>
        <taxon>Caudata</taxon>
        <taxon>Salamandroidea</taxon>
        <taxon>Salamandridae</taxon>
        <taxon>Pleurodelinae</taxon>
        <taxon>Pleurodeles</taxon>
    </lineage>
</organism>
<gene>
    <name evidence="1" type="ORF">NDU88_001112</name>
</gene>
<proteinExistence type="predicted"/>
<reference evidence="1" key="1">
    <citation type="journal article" date="2022" name="bioRxiv">
        <title>Sequencing and chromosome-scale assembly of the giantPleurodeles waltlgenome.</title>
        <authorList>
            <person name="Brown T."/>
            <person name="Elewa A."/>
            <person name="Iarovenko S."/>
            <person name="Subramanian E."/>
            <person name="Araus A.J."/>
            <person name="Petzold A."/>
            <person name="Susuki M."/>
            <person name="Suzuki K.-i.T."/>
            <person name="Hayashi T."/>
            <person name="Toyoda A."/>
            <person name="Oliveira C."/>
            <person name="Osipova E."/>
            <person name="Leigh N.D."/>
            <person name="Simon A."/>
            <person name="Yun M.H."/>
        </authorList>
    </citation>
    <scope>NUCLEOTIDE SEQUENCE</scope>
    <source>
        <strain evidence="1">20211129_DDA</strain>
        <tissue evidence="1">Liver</tissue>
    </source>
</reference>
<comment type="caution">
    <text evidence="1">The sequence shown here is derived from an EMBL/GenBank/DDBJ whole genome shotgun (WGS) entry which is preliminary data.</text>
</comment>
<protein>
    <recommendedName>
        <fullName evidence="3">Reverse transcriptase zinc-binding domain-containing protein</fullName>
    </recommendedName>
</protein>
<dbReference type="Proteomes" id="UP001066276">
    <property type="component" value="Chromosome 7"/>
</dbReference>
<sequence>MAAATHSVSRSTGLALLRTPRGPKITSSSELRSWHEAELYTLGVLYEGGDLIPFPTLVQESGLPAGQFLLYNSLLRSLASRWFTDALHVYTALECDTFRTAWDRDASASIADTQWRLALSGHVNVPRNSRFRLIQFYIIHRAYLTPARANRYFARQDAACPRCSYVDADLLHMIWSCGSLHRYWKAVVDCLSECTACPVPFSWQVCVQGLFPRGKRHRAEVRFLDLGLITRRWKSVNPPAAWAWRQSFGVWAAAEGVALRREDSLVLRQYLLSDRWGELEASIV</sequence>